<dbReference type="GO" id="GO:0006355">
    <property type="term" value="P:regulation of DNA-templated transcription"/>
    <property type="evidence" value="ECO:0007669"/>
    <property type="project" value="TreeGrafter"/>
</dbReference>
<evidence type="ECO:0000256" key="4">
    <source>
        <dbReference type="ARBA" id="ARBA00022853"/>
    </source>
</evidence>
<dbReference type="PANTHER" id="PTHR46462:SF3">
    <property type="entry name" value="UPSET, ISOFORM A"/>
    <property type="match status" value="1"/>
</dbReference>
<feature type="compositionally biased region" description="Low complexity" evidence="6">
    <location>
        <begin position="1792"/>
        <end position="1820"/>
    </location>
</feature>
<dbReference type="GO" id="GO:0006325">
    <property type="term" value="P:chromatin organization"/>
    <property type="evidence" value="ECO:0007669"/>
    <property type="project" value="UniProtKB-KW"/>
</dbReference>
<feature type="compositionally biased region" description="Low complexity" evidence="6">
    <location>
        <begin position="2741"/>
        <end position="2770"/>
    </location>
</feature>
<dbReference type="InterPro" id="IPR019786">
    <property type="entry name" value="Zinc_finger_PHD-type_CS"/>
</dbReference>
<feature type="compositionally biased region" description="Polar residues" evidence="6">
    <location>
        <begin position="2929"/>
        <end position="2941"/>
    </location>
</feature>
<feature type="region of interest" description="Disordered" evidence="6">
    <location>
        <begin position="412"/>
        <end position="459"/>
    </location>
</feature>
<dbReference type="InterPro" id="IPR001965">
    <property type="entry name" value="Znf_PHD"/>
</dbReference>
<feature type="compositionally biased region" description="Pro residues" evidence="6">
    <location>
        <begin position="338"/>
        <end position="348"/>
    </location>
</feature>
<dbReference type="PROSITE" id="PS01359">
    <property type="entry name" value="ZF_PHD_1"/>
    <property type="match status" value="1"/>
</dbReference>
<feature type="compositionally biased region" description="Basic and acidic residues" evidence="6">
    <location>
        <begin position="1696"/>
        <end position="1707"/>
    </location>
</feature>
<dbReference type="InterPro" id="IPR001214">
    <property type="entry name" value="SET_dom"/>
</dbReference>
<dbReference type="OrthoDB" id="1928087at2759"/>
<feature type="compositionally biased region" description="Low complexity" evidence="6">
    <location>
        <begin position="2967"/>
        <end position="2985"/>
    </location>
</feature>
<dbReference type="Proteomes" id="UP000594454">
    <property type="component" value="Chromosome 2"/>
</dbReference>
<feature type="compositionally biased region" description="Low complexity" evidence="6">
    <location>
        <begin position="135"/>
        <end position="157"/>
    </location>
</feature>
<dbReference type="Pfam" id="PF00856">
    <property type="entry name" value="SET"/>
    <property type="match status" value="1"/>
</dbReference>
<feature type="region of interest" description="Disordered" evidence="6">
    <location>
        <begin position="1696"/>
        <end position="1827"/>
    </location>
</feature>
<feature type="compositionally biased region" description="Basic and acidic residues" evidence="6">
    <location>
        <begin position="1669"/>
        <end position="1683"/>
    </location>
</feature>
<dbReference type="FunFam" id="3.30.40.10:FF:000150">
    <property type="entry name" value="Inactive histone-lysine N-methyltransferase 2E"/>
    <property type="match status" value="1"/>
</dbReference>
<feature type="compositionally biased region" description="Low complexity" evidence="6">
    <location>
        <begin position="1564"/>
        <end position="1575"/>
    </location>
</feature>
<feature type="region of interest" description="Disordered" evidence="6">
    <location>
        <begin position="1034"/>
        <end position="1075"/>
    </location>
</feature>
<feature type="region of interest" description="Disordered" evidence="6">
    <location>
        <begin position="1493"/>
        <end position="1541"/>
    </location>
</feature>
<feature type="compositionally biased region" description="Basic residues" evidence="6">
    <location>
        <begin position="2790"/>
        <end position="2804"/>
    </location>
</feature>
<feature type="region of interest" description="Disordered" evidence="6">
    <location>
        <begin position="547"/>
        <end position="593"/>
    </location>
</feature>
<accession>A0A7R8UIN6</accession>
<feature type="domain" description="SET" evidence="8">
    <location>
        <begin position="1294"/>
        <end position="1437"/>
    </location>
</feature>
<dbReference type="SUPFAM" id="SSF57903">
    <property type="entry name" value="FYVE/PHD zinc finger"/>
    <property type="match status" value="1"/>
</dbReference>
<dbReference type="FunCoup" id="A0A7R8UIN6">
    <property type="interactions" value="222"/>
</dbReference>
<feature type="compositionally biased region" description="Low complexity" evidence="6">
    <location>
        <begin position="3037"/>
        <end position="3055"/>
    </location>
</feature>
<feature type="region of interest" description="Disordered" evidence="6">
    <location>
        <begin position="1561"/>
        <end position="1683"/>
    </location>
</feature>
<feature type="compositionally biased region" description="Low complexity" evidence="6">
    <location>
        <begin position="2916"/>
        <end position="2928"/>
    </location>
</feature>
<feature type="compositionally biased region" description="Low complexity" evidence="6">
    <location>
        <begin position="548"/>
        <end position="593"/>
    </location>
</feature>
<feature type="region of interest" description="Disordered" evidence="6">
    <location>
        <begin position="2741"/>
        <end position="2863"/>
    </location>
</feature>
<feature type="compositionally biased region" description="Low complexity" evidence="6">
    <location>
        <begin position="2822"/>
        <end position="2839"/>
    </location>
</feature>
<feature type="compositionally biased region" description="Polar residues" evidence="6">
    <location>
        <begin position="1630"/>
        <end position="1668"/>
    </location>
</feature>
<feature type="compositionally biased region" description="Basic and acidic residues" evidence="6">
    <location>
        <begin position="1210"/>
        <end position="1227"/>
    </location>
</feature>
<feature type="region of interest" description="Disordered" evidence="6">
    <location>
        <begin position="135"/>
        <end position="169"/>
    </location>
</feature>
<dbReference type="Gene3D" id="3.30.40.10">
    <property type="entry name" value="Zinc/RING finger domain, C3HC4 (zinc finger)"/>
    <property type="match status" value="1"/>
</dbReference>
<dbReference type="InterPro" id="IPR046341">
    <property type="entry name" value="SET_dom_sf"/>
</dbReference>
<feature type="region of interest" description="Disordered" evidence="6">
    <location>
        <begin position="1209"/>
        <end position="1254"/>
    </location>
</feature>
<dbReference type="GO" id="GO:0070210">
    <property type="term" value="C:Rpd3L-Expanded complex"/>
    <property type="evidence" value="ECO:0007669"/>
    <property type="project" value="TreeGrafter"/>
</dbReference>
<feature type="compositionally biased region" description="Polar residues" evidence="6">
    <location>
        <begin position="1576"/>
        <end position="1603"/>
    </location>
</feature>
<dbReference type="CDD" id="cd10529">
    <property type="entry name" value="SET_SETD5-like"/>
    <property type="match status" value="1"/>
</dbReference>
<dbReference type="InterPro" id="IPR011011">
    <property type="entry name" value="Znf_FYVE_PHD"/>
</dbReference>
<evidence type="ECO:0000313" key="9">
    <source>
        <dbReference type="EMBL" id="CAD7081368.1"/>
    </source>
</evidence>
<evidence type="ECO:0000313" key="10">
    <source>
        <dbReference type="Proteomes" id="UP000594454"/>
    </source>
</evidence>
<dbReference type="EMBL" id="LR899010">
    <property type="protein sequence ID" value="CAD7081368.1"/>
    <property type="molecule type" value="Genomic_DNA"/>
</dbReference>
<dbReference type="CDD" id="cd15550">
    <property type="entry name" value="PHD_MLL5"/>
    <property type="match status" value="1"/>
</dbReference>
<dbReference type="SUPFAM" id="SSF82199">
    <property type="entry name" value="SET domain"/>
    <property type="match status" value="1"/>
</dbReference>
<feature type="compositionally biased region" description="Low complexity" evidence="6">
    <location>
        <begin position="423"/>
        <end position="450"/>
    </location>
</feature>
<feature type="compositionally biased region" description="Acidic residues" evidence="6">
    <location>
        <begin position="1060"/>
        <end position="1075"/>
    </location>
</feature>
<dbReference type="PANTHER" id="PTHR46462">
    <property type="entry name" value="UPSET, ISOFORM A"/>
    <property type="match status" value="1"/>
</dbReference>
<dbReference type="GO" id="GO:0034967">
    <property type="term" value="C:Set3 complex"/>
    <property type="evidence" value="ECO:0007669"/>
    <property type="project" value="TreeGrafter"/>
</dbReference>
<dbReference type="InterPro" id="IPR019787">
    <property type="entry name" value="Znf_PHD-finger"/>
</dbReference>
<feature type="region of interest" description="Disordered" evidence="6">
    <location>
        <begin position="2436"/>
        <end position="2529"/>
    </location>
</feature>
<feature type="compositionally biased region" description="Polar residues" evidence="6">
    <location>
        <begin position="1245"/>
        <end position="1254"/>
    </location>
</feature>
<dbReference type="GO" id="GO:0008757">
    <property type="term" value="F:S-adenosylmethionine-dependent methyltransferase activity"/>
    <property type="evidence" value="ECO:0007669"/>
    <property type="project" value="UniProtKB-ARBA"/>
</dbReference>
<keyword evidence="2 5" id="KW-0863">Zinc-finger</keyword>
<feature type="region of interest" description="Disordered" evidence="6">
    <location>
        <begin position="765"/>
        <end position="899"/>
    </location>
</feature>
<dbReference type="GO" id="GO:0008276">
    <property type="term" value="F:protein methyltransferase activity"/>
    <property type="evidence" value="ECO:0007669"/>
    <property type="project" value="UniProtKB-ARBA"/>
</dbReference>
<feature type="compositionally biased region" description="Low complexity" evidence="6">
    <location>
        <begin position="1522"/>
        <end position="1533"/>
    </location>
</feature>
<evidence type="ECO:0000256" key="5">
    <source>
        <dbReference type="PROSITE-ProRule" id="PRU00146"/>
    </source>
</evidence>
<feature type="compositionally biased region" description="Polar residues" evidence="6">
    <location>
        <begin position="2459"/>
        <end position="2468"/>
    </location>
</feature>
<feature type="region of interest" description="Disordered" evidence="6">
    <location>
        <begin position="2357"/>
        <end position="2386"/>
    </location>
</feature>
<feature type="compositionally biased region" description="Basic and acidic residues" evidence="6">
    <location>
        <begin position="2438"/>
        <end position="2458"/>
    </location>
</feature>
<evidence type="ECO:0000259" key="8">
    <source>
        <dbReference type="PROSITE" id="PS50280"/>
    </source>
</evidence>
<feature type="compositionally biased region" description="Basic and acidic residues" evidence="6">
    <location>
        <begin position="2509"/>
        <end position="2521"/>
    </location>
</feature>
<dbReference type="Gene3D" id="2.170.270.10">
    <property type="entry name" value="SET domain"/>
    <property type="match status" value="1"/>
</dbReference>
<evidence type="ECO:0008006" key="11">
    <source>
        <dbReference type="Google" id="ProtNLM"/>
    </source>
</evidence>
<feature type="compositionally biased region" description="Basic residues" evidence="6">
    <location>
        <begin position="2497"/>
        <end position="2508"/>
    </location>
</feature>
<sequence length="3075" mass="335582">MPLQSSGIIVVDKTSVITAAPTSVAVGATGSGRANGVFANNGGSSVGAGSVESNVGVLRNHSIQEWQPGENECANIHSTNPSQNLIRRGQKSISSSSVSGGQTLHQNSTKTATITTIPLANATQFNTNQMNQINHQQHLHHQQVQQQQQLSRQQQPQQHHHQTATVLQTAQSGQVIVSEEFLERATFSSNPNATGNANVINLTASDLMNSTQIYELVGGNGREMLIDSLGNVANGGHLHTNSKLLVGNLTVLSKQPSSGGSQPTFNFLPTKTISYLTTTKSQSPQPQAQPQIHHHITAAANNVQNGSGGATTSAMVQKVGVSRNVQVVTRMQTVTPSSPQPQQSPQPHQPATQPQTHLQHNVHNNQMIMQQKYVHNIVGTATNNINTKLNNNASGTLKKQVTTVNKITQQKTSISQGVKSHSHQQQSQQQQHHLIQHQQQQQQQQTQLQHATIKPVRSSKVVRKIVGSTGKNSTANTANTKYFMQSPIVLSNASNNQIMNTKIQKNSGNILLPQQIMSSINNSSCSTPNGGGAIKFVNAHGAVLQSHQTQPTIQSTVQSQQQVHVPSQQNQKTRCVSKSQQQSNQNQQPLQQQHYSQATTAVVTNEGILIPAYVSNSQAPSNGEEIMINGTQMTEEMSARILQSLSQNYNSMRQCQQPSQQQQVHQQPKIIQQQQPSSQAANVVFESSSPLSSREYPVCKAAIGVHQQQQQSAVGIQQPKIISTSNVVFEPSNREYGVCKTTTIQQHHTQQQYQSQNQQRIIQQQIPLSQSSLSSSSSGTNVVFEPPSSARIYPHLQQQQQQQHILQQQPHRAQQQIHQQQQQHSQQHSHSLSQRRTQSLDRKHGGGNQTSKRSTDYFKVNSTEIQSSYSSSTTYIDNIPLPSPIQRGDNAPATQQAEHEDDIIGEEVRPIPVSTHDARIQALHAVLQDHTYPPPQQQQQHQQVQQQQIATSIAQQQMHPSQLQPQIQQQAHTGGAIATTTITTISSSGVYNTSCIVGQQNVGNTNNATMQLTTTAGSLLTSSNLATFNYGQTAHHHNQRDDDANSVISNESRHGHEGLDNDLGEETETAPEAEAEDDSVTRCICDLTYDDGYMICCDKCSAWQHVDCMGIDRQNIPDEYLCEVCQPRPVDRTRAKSLQLQKRKEQTQLLLNAQMNAAANVSGTLIAEGGTQFLPTTNPGQERLQPLMVNTTNSGGNIMVGKKGKLVGGKKKELLKRVKKERSNSKRRDTKRTTKRKTKSVSSSNDTNSAEKQTQSLRQYIENYEQAMTNHYSPELRARLIAIGKQMPSFTEQKILRSANSEDKCTTVPHAGGKILISNLDIQPNSPIIELRGKYMLATQYKNQNPSINMNLQPPNGLQKNQKTPGPFIFFHKLSDDPTIPEICVDTRTYGNEARFVRRSCRPNAEIQHSVEKGTIHLWVVSLSNIMASTEITIRHEPHDVAALENKQFVVTPTSTMCACGLTKDCPFASCPPAPPSGIKTSNKKVVMNGACLPDGKQTQTPPVQGLVNASGAKKSLQNNVSRGRSTSSSGESNAGLLSPNSNFTSVYNIPSVSMMHDSGVYTSSSSPSVSIPSPTHAQTISSPPQHANNAVQKVSVLQTSEPAESAPTAIPLGGPSNVVNTAMPVKSPQKCNAQSRKTPVKTARNNSISEDSCSQTAPSLPTQTQTSQEEKRESRKLTREERKMEAIVRAIEKMEKNQQRKQELKQARNSSTGAGKRRNSSSPSPKRSKSQSMGEIMDSPVDSSQPFQTGQNSIQSVRKSSSGSVPRKKKRKSSKSYQIQSNQRKRRRSRINSNDSDMLTSEESSSLLSPPLARTTSLPASLPSPEEIAERQKCLVASLSLDSAQSTKQHLPPQRREEFPLPPLQPLQSLQTIPPPLQPIQHSLHPPTIHQQNTTDPQNVNNSQAAGLLLAFAANPDQEQNSASIGKAVEADLCKSPLRLPQQVIEQRIPQTPPIVSSTCMLVEAAVGPLEGLEMVGGSVNEFKLPAKTKTKKTIMNDWLNQSNGYQDYQQQQPLQYTLMEEDQHPQAVETYQRSSPSVQQPLQQQIVLQCQPESPQGGKGIDTLVQAAESINDFRQMASSPFSAAQPTEEPQNLSMVAKKVEEFIHQNDSSFVCSTEIKCEPTPVETHPNLMLPLHTINNNNNNCSGSSSVKKRWLRQAISEECSDELANLSASSPTQMCPTPNGFTTPLKKRRLIRECSEVDTAANSPEDLSMTKGIRDSNLTREDLSVTKTEVMDMEEMMKVKIKQEIPEAEVEVDIINSPSPDEKMITTDDNLVKIEPEDVSTEIKIDVEKEETSSSNDIVKKTDSLEQIVPVDVDKELKVESPNCTDPPSSSVLCPQPGHQIVTPVDVKLETNSPTVKTSPPPSPKIEKEVKEETASPPVVKTEFVQKEKCESISDEVSDEIADIQKRLHSFHTENIMILQSRNKSKIARSLKLEPTAKGDKKASVKVEVKTETASVGSATTAEGKVKKKVEKSRTTNVENEKRKKDNKKEGKHNKDSKKKKLGEMAKKVDEPKSKSNKKKQISVKVETVVKDVGNIKRSSSEMMEVKEIKVKNEVLKSEPPPLVPTQPLKEELKIDEKHLQAALTIPNFNRAVPTTSISNYVLQSVEQSYDISTLLAAPPPPPPPTLAGTDVAVSSTNMVANGSTIAQQNSSQPPPLHLPYYYNTIYGKPASSITSLSGSLSSLSSPSSNLLLSEYMDVAKAKSYSSLGGYISAFGLGLSKSTAGTVALPTVVTTTPTSTSDSTPSSTNTSSSGISSKILTKTASHDPRLNPILTAPDLPPAPRRKLSINEYRKRKQLTSESNSGTSDNANEKVSTSQISQSLSSLSCHSSLENGDKYDSTSNSNDESYSEKNTDVSKVQFSPAPTLLEQQQEILCERLKSFKNKSGVGLCSASSTLVGLKLESSLPSTTSILSSSTTTSSVDAPTSISNSPMEVNCFNLSTSDNRKDEFNLARRSLRNNSTSSLESISSASSSRSSSYRGTTPVPQQYDGMDSPRLALDDDNDVVNPTNHNTTEKTEKDVNTSTISDDPSTNPSAALSSSTSASSALKGSPVNDEATNNVRNNDENK</sequence>
<gene>
    <name evidence="9" type="ORF">HERILL_LOCUS4479</name>
</gene>
<feature type="region of interest" description="Disordered" evidence="6">
    <location>
        <begin position="2916"/>
        <end position="2941"/>
    </location>
</feature>
<evidence type="ECO:0000256" key="1">
    <source>
        <dbReference type="ARBA" id="ARBA00022723"/>
    </source>
</evidence>
<dbReference type="PROSITE" id="PS50280">
    <property type="entry name" value="SET"/>
    <property type="match status" value="1"/>
</dbReference>
<keyword evidence="1" id="KW-0479">Metal-binding</keyword>
<evidence type="ECO:0000256" key="6">
    <source>
        <dbReference type="SAM" id="MobiDB-lite"/>
    </source>
</evidence>
<feature type="compositionally biased region" description="Basic and acidic residues" evidence="6">
    <location>
        <begin position="2486"/>
        <end position="2496"/>
    </location>
</feature>
<feature type="compositionally biased region" description="Polar residues" evidence="6">
    <location>
        <begin position="100"/>
        <end position="110"/>
    </location>
</feature>
<organism evidence="9 10">
    <name type="scientific">Hermetia illucens</name>
    <name type="common">Black soldier fly</name>
    <dbReference type="NCBI Taxonomy" id="343691"/>
    <lineage>
        <taxon>Eukaryota</taxon>
        <taxon>Metazoa</taxon>
        <taxon>Ecdysozoa</taxon>
        <taxon>Arthropoda</taxon>
        <taxon>Hexapoda</taxon>
        <taxon>Insecta</taxon>
        <taxon>Pterygota</taxon>
        <taxon>Neoptera</taxon>
        <taxon>Endopterygota</taxon>
        <taxon>Diptera</taxon>
        <taxon>Brachycera</taxon>
        <taxon>Stratiomyomorpha</taxon>
        <taxon>Stratiomyidae</taxon>
        <taxon>Hermetiinae</taxon>
        <taxon>Hermetia</taxon>
    </lineage>
</organism>
<feature type="compositionally biased region" description="Low complexity" evidence="6">
    <location>
        <begin position="765"/>
        <end position="778"/>
    </location>
</feature>
<feature type="region of interest" description="Disordered" evidence="6">
    <location>
        <begin position="2967"/>
        <end position="3075"/>
    </location>
</feature>
<reference evidence="9 10" key="1">
    <citation type="submission" date="2020-11" db="EMBL/GenBank/DDBJ databases">
        <authorList>
            <person name="Wallbank WR R."/>
            <person name="Pardo Diaz C."/>
            <person name="Kozak K."/>
            <person name="Martin S."/>
            <person name="Jiggins C."/>
            <person name="Moest M."/>
            <person name="Warren A I."/>
            <person name="Generalovic N T."/>
            <person name="Byers J.R.P. K."/>
            <person name="Montejo-Kovacevich G."/>
            <person name="Yen C E."/>
        </authorList>
    </citation>
    <scope>NUCLEOTIDE SEQUENCE [LARGE SCALE GENOMIC DNA]</scope>
</reference>
<keyword evidence="10" id="KW-1185">Reference proteome</keyword>
<keyword evidence="4" id="KW-0156">Chromatin regulator</keyword>
<proteinExistence type="predicted"/>
<dbReference type="PROSITE" id="PS50016">
    <property type="entry name" value="ZF_PHD_2"/>
    <property type="match status" value="1"/>
</dbReference>
<feature type="region of interest" description="Disordered" evidence="6">
    <location>
        <begin position="332"/>
        <end position="357"/>
    </location>
</feature>
<dbReference type="GO" id="GO:0008170">
    <property type="term" value="F:N-methyltransferase activity"/>
    <property type="evidence" value="ECO:0007669"/>
    <property type="project" value="UniProtKB-ARBA"/>
</dbReference>
<dbReference type="InParanoid" id="A0A7R8UIN6"/>
<keyword evidence="3" id="KW-0862">Zinc</keyword>
<feature type="compositionally biased region" description="Low complexity" evidence="6">
    <location>
        <begin position="1757"/>
        <end position="1766"/>
    </location>
</feature>
<feature type="compositionally biased region" description="Low complexity" evidence="6">
    <location>
        <begin position="795"/>
        <end position="837"/>
    </location>
</feature>
<dbReference type="Pfam" id="PF20826">
    <property type="entry name" value="PHD_5"/>
    <property type="match status" value="1"/>
</dbReference>
<evidence type="ECO:0000256" key="2">
    <source>
        <dbReference type="ARBA" id="ARBA00022771"/>
    </source>
</evidence>
<evidence type="ECO:0000256" key="3">
    <source>
        <dbReference type="ARBA" id="ARBA00022833"/>
    </source>
</evidence>
<dbReference type="SMART" id="SM00249">
    <property type="entry name" value="PHD"/>
    <property type="match status" value="1"/>
</dbReference>
<feature type="domain" description="PHD-type" evidence="7">
    <location>
        <begin position="1080"/>
        <end position="1128"/>
    </location>
</feature>
<feature type="compositionally biased region" description="Polar residues" evidence="6">
    <location>
        <begin position="2806"/>
        <end position="2821"/>
    </location>
</feature>
<feature type="compositionally biased region" description="Basic and acidic residues" evidence="6">
    <location>
        <begin position="2372"/>
        <end position="2381"/>
    </location>
</feature>
<name>A0A7R8UIN6_HERIL</name>
<evidence type="ECO:0000259" key="7">
    <source>
        <dbReference type="PROSITE" id="PS50016"/>
    </source>
</evidence>
<dbReference type="SMART" id="SM00317">
    <property type="entry name" value="SET"/>
    <property type="match status" value="1"/>
</dbReference>
<dbReference type="GO" id="GO:0008270">
    <property type="term" value="F:zinc ion binding"/>
    <property type="evidence" value="ECO:0007669"/>
    <property type="project" value="UniProtKB-KW"/>
</dbReference>
<feature type="region of interest" description="Disordered" evidence="6">
    <location>
        <begin position="86"/>
        <end position="110"/>
    </location>
</feature>
<protein>
    <recommendedName>
        <fullName evidence="11">Histone-lysine N-methyltransferase MLL5</fullName>
    </recommendedName>
</protein>
<dbReference type="InterPro" id="IPR013083">
    <property type="entry name" value="Znf_RING/FYVE/PHD"/>
</dbReference>
<feature type="compositionally biased region" description="Basic residues" evidence="6">
    <location>
        <begin position="1228"/>
        <end position="1239"/>
    </location>
</feature>
<feature type="compositionally biased region" description="Polar residues" evidence="6">
    <location>
        <begin position="1742"/>
        <end position="1756"/>
    </location>
</feature>
<feature type="region of interest" description="Disordered" evidence="6">
    <location>
        <begin position="951"/>
        <end position="970"/>
    </location>
</feature>